<protein>
    <submittedName>
        <fullName evidence="2">Uncharacterized protein</fullName>
    </submittedName>
</protein>
<gene>
    <name evidence="1" type="ORF">C1S78_003035</name>
    <name evidence="2" type="ORF">C1S78_03045</name>
</gene>
<evidence type="ECO:0000313" key="2">
    <source>
        <dbReference type="EMBL" id="TLH51466.1"/>
    </source>
</evidence>
<dbReference type="Proteomes" id="UP000309231">
    <property type="component" value="Chromosome"/>
</dbReference>
<name>A0A8H2PEJ8_MYCMU</name>
<evidence type="ECO:0000313" key="3">
    <source>
        <dbReference type="Proteomes" id="UP000309231"/>
    </source>
</evidence>
<reference evidence="1 3" key="2">
    <citation type="journal article" date="2019" name="BMC Evol. Biol.">
        <title>Comparative genomics of Mycobacterium mucogenicum and Mycobacterium neoaurum clade members emphasizing tRNA and non-coding RNA.</title>
        <authorList>
            <person name="Behra P.R.K."/>
            <person name="Pettersson B.M.F."/>
            <person name="Das S."/>
            <person name="Dasgupta S."/>
            <person name="Kirsebom L.A."/>
        </authorList>
    </citation>
    <scope>NUCLEOTIDE SEQUENCE [LARGE SCALE GENOMIC DNA]</scope>
    <source>
        <strain evidence="1 3">DSM 44124</strain>
    </source>
</reference>
<dbReference type="GeneID" id="76723860"/>
<dbReference type="EMBL" id="POTL01000001">
    <property type="protein sequence ID" value="TLH51466.1"/>
    <property type="molecule type" value="Genomic_DNA"/>
</dbReference>
<keyword evidence="3" id="KW-1185">Reference proteome</keyword>
<reference evidence="2" key="1">
    <citation type="submission" date="2018-01" db="EMBL/GenBank/DDBJ databases">
        <title>Comparative genomics of Mycobacterium mucogenicum and Mycobacterium neoaurum clade members emphasizing tRNA and non-coding RNA.</title>
        <authorList>
            <person name="Behra P.R.K."/>
            <person name="Pettersson B.M.F."/>
            <person name="Das S."/>
            <person name="Dasgupta S."/>
            <person name="Kirsebom L.A."/>
        </authorList>
    </citation>
    <scope>NUCLEOTIDE SEQUENCE</scope>
    <source>
        <strain evidence="2">DSM 44124</strain>
    </source>
</reference>
<dbReference type="RefSeq" id="WP_053854566.1">
    <property type="nucleotide sequence ID" value="NZ_ANBS01000001.1"/>
</dbReference>
<proteinExistence type="predicted"/>
<reference evidence="1 3" key="3">
    <citation type="journal article" date="2019" name="Sci. Rep.">
        <title>Insight into the biology of Mycobacterium mucogenicum and Mycobacterium neoaurum clade members.</title>
        <authorList>
            <person name="Behra P.R.K."/>
            <person name="Pettersson B.M.F."/>
            <person name="Ramesh M."/>
            <person name="Dasgupta S."/>
            <person name="Kirsebom L.A."/>
        </authorList>
    </citation>
    <scope>NUCLEOTIDE SEQUENCE [LARGE SCALE GENOMIC DNA]</scope>
    <source>
        <strain evidence="1 3">DSM 44124</strain>
    </source>
</reference>
<dbReference type="KEGG" id="mmuc:C1S78_003035"/>
<dbReference type="EMBL" id="CP062008">
    <property type="protein sequence ID" value="QPG70018.1"/>
    <property type="molecule type" value="Genomic_DNA"/>
</dbReference>
<dbReference type="AlphaFoldDB" id="A0A8H2PEJ8"/>
<organism evidence="2">
    <name type="scientific">Mycolicibacterium mucogenicum DSM 44124</name>
    <dbReference type="NCBI Taxonomy" id="1226753"/>
    <lineage>
        <taxon>Bacteria</taxon>
        <taxon>Bacillati</taxon>
        <taxon>Actinomycetota</taxon>
        <taxon>Actinomycetes</taxon>
        <taxon>Mycobacteriales</taxon>
        <taxon>Mycobacteriaceae</taxon>
        <taxon>Mycolicibacterium</taxon>
    </lineage>
</organism>
<accession>A0A8H2PEJ8</accession>
<sequence length="78" mass="8890">MAHRLVAIALMMKRAYQPAGLVVAREFCGEYGIDADQIERKLRREGKPFGRIDPANPLMGQIDATDGGTAWFWRSRRR</sequence>
<evidence type="ECO:0000313" key="1">
    <source>
        <dbReference type="EMBL" id="QPG70018.1"/>
    </source>
</evidence>